<dbReference type="PANTHER" id="PTHR43019">
    <property type="entry name" value="SERINE ENDOPROTEASE DEGS"/>
    <property type="match status" value="1"/>
</dbReference>
<dbReference type="PRINTS" id="PR00834">
    <property type="entry name" value="PROTEASES2C"/>
</dbReference>
<dbReference type="SUPFAM" id="SSF50494">
    <property type="entry name" value="Trypsin-like serine proteases"/>
    <property type="match status" value="1"/>
</dbReference>
<dbReference type="RefSeq" id="WP_033296561.1">
    <property type="nucleotide sequence ID" value="NZ_JBFAGR010000003.1"/>
</dbReference>
<feature type="transmembrane region" description="Helical" evidence="5">
    <location>
        <begin position="102"/>
        <end position="121"/>
    </location>
</feature>
<dbReference type="InterPro" id="IPR047680">
    <property type="entry name" value="MarP-like"/>
</dbReference>
<feature type="transmembrane region" description="Helical" evidence="5">
    <location>
        <begin position="61"/>
        <end position="81"/>
    </location>
</feature>
<evidence type="ECO:0000256" key="3">
    <source>
        <dbReference type="ARBA" id="ARBA00022989"/>
    </source>
</evidence>
<gene>
    <name evidence="6" type="ORF">ACFPL4_18875</name>
</gene>
<dbReference type="GeneID" id="31230970"/>
<dbReference type="InterPro" id="IPR003825">
    <property type="entry name" value="Colicin-V_CvpA"/>
</dbReference>
<evidence type="ECO:0000313" key="7">
    <source>
        <dbReference type="Proteomes" id="UP001595908"/>
    </source>
</evidence>
<dbReference type="EMBL" id="JBHSJE010000004">
    <property type="protein sequence ID" value="MFC4980388.1"/>
    <property type="molecule type" value="Genomic_DNA"/>
</dbReference>
<feature type="transmembrane region" description="Helical" evidence="5">
    <location>
        <begin position="6"/>
        <end position="21"/>
    </location>
</feature>
<dbReference type="Proteomes" id="UP001595908">
    <property type="component" value="Unassembled WGS sequence"/>
</dbReference>
<dbReference type="InterPro" id="IPR001940">
    <property type="entry name" value="Peptidase_S1C"/>
</dbReference>
<dbReference type="InterPro" id="IPR009003">
    <property type="entry name" value="Peptidase_S1_PA"/>
</dbReference>
<dbReference type="PANTHER" id="PTHR43019:SF23">
    <property type="entry name" value="PROTEASE DO-LIKE 5, CHLOROPLASTIC"/>
    <property type="match status" value="1"/>
</dbReference>
<dbReference type="Gene3D" id="2.40.10.10">
    <property type="entry name" value="Trypsin-like serine proteases"/>
    <property type="match status" value="2"/>
</dbReference>
<dbReference type="NCBIfam" id="NF033740">
    <property type="entry name" value="MarP_fam_protase"/>
    <property type="match status" value="1"/>
</dbReference>
<evidence type="ECO:0000256" key="5">
    <source>
        <dbReference type="SAM" id="Phobius"/>
    </source>
</evidence>
<dbReference type="Pfam" id="PF02674">
    <property type="entry name" value="Colicin_V"/>
    <property type="match status" value="1"/>
</dbReference>
<reference evidence="7" key="1">
    <citation type="journal article" date="2019" name="Int. J. Syst. Evol. Microbiol.">
        <title>The Global Catalogue of Microorganisms (GCM) 10K type strain sequencing project: providing services to taxonomists for standard genome sequencing and annotation.</title>
        <authorList>
            <consortium name="The Broad Institute Genomics Platform"/>
            <consortium name="The Broad Institute Genome Sequencing Center for Infectious Disease"/>
            <person name="Wu L."/>
            <person name="Ma J."/>
        </authorList>
    </citation>
    <scope>NUCLEOTIDE SEQUENCE [LARGE SCALE GENOMIC DNA]</scope>
    <source>
        <strain evidence="7">ICMP 257</strain>
    </source>
</reference>
<proteinExistence type="predicted"/>
<dbReference type="GO" id="GO:0008233">
    <property type="term" value="F:peptidase activity"/>
    <property type="evidence" value="ECO:0007669"/>
    <property type="project" value="UniProtKB-KW"/>
</dbReference>
<keyword evidence="3 5" id="KW-1133">Transmembrane helix</keyword>
<sequence length="401" mass="42343">MNVLDILLLVGAVWFAVIGYRQGFVVGILSVIGFLGGGLVAVYLLPVIWDRVTDGSEVSSTAAIVAVVIVIVCASVGQAFTTHLGNRLRRYITWSPARALDATGGSLVNVVAMLLVAWLIGSALAGTSLPTLGKEVRSSSVLLGVSRVMPDQASNWFTDFSSVLAQNGFPQVFSPFANEPITEVEAPDPALAGSPVAARAKKSIVKVVGMAPACGKVLEGTGFVFSDRRVMTNAHVVGGVDEPTVQIGGEGRLYDAKVVLYDWQRDIAVLDVPDLEAEPLRFTDSDKDAGSGDSAIVAGFPENGAYDVRSARIRGRIDANGPDIYHRGTVRRDVYSLFATVRQGNSGGPLLTPDGKVYGVVFAKSLDDPDTGYALTADEIREDIELGKSTAQQVDSQGCAL</sequence>
<dbReference type="Pfam" id="PF13365">
    <property type="entry name" value="Trypsin_2"/>
    <property type="match status" value="1"/>
</dbReference>
<evidence type="ECO:0000256" key="4">
    <source>
        <dbReference type="ARBA" id="ARBA00023136"/>
    </source>
</evidence>
<evidence type="ECO:0000256" key="1">
    <source>
        <dbReference type="ARBA" id="ARBA00004141"/>
    </source>
</evidence>
<keyword evidence="2 5" id="KW-0812">Transmembrane</keyword>
<protein>
    <submittedName>
        <fullName evidence="6">MarP family serine protease</fullName>
        <ecNumber evidence="6">3.4.21.-</ecNumber>
    </submittedName>
</protein>
<name>A0ABV9VA31_STRAZ</name>
<dbReference type="InterPro" id="IPR043504">
    <property type="entry name" value="Peptidase_S1_PA_chymotrypsin"/>
</dbReference>
<organism evidence="6 7">
    <name type="scientific">Streptomyces atroolivaceus</name>
    <dbReference type="NCBI Taxonomy" id="66869"/>
    <lineage>
        <taxon>Bacteria</taxon>
        <taxon>Bacillati</taxon>
        <taxon>Actinomycetota</taxon>
        <taxon>Actinomycetes</taxon>
        <taxon>Kitasatosporales</taxon>
        <taxon>Streptomycetaceae</taxon>
        <taxon>Streptomyces</taxon>
    </lineage>
</organism>
<keyword evidence="6" id="KW-0645">Protease</keyword>
<keyword evidence="7" id="KW-1185">Reference proteome</keyword>
<comment type="subcellular location">
    <subcellularLocation>
        <location evidence="1">Membrane</location>
        <topology evidence="1">Multi-pass membrane protein</topology>
    </subcellularLocation>
</comment>
<comment type="caution">
    <text evidence="6">The sequence shown here is derived from an EMBL/GenBank/DDBJ whole genome shotgun (WGS) entry which is preliminary data.</text>
</comment>
<keyword evidence="4 5" id="KW-0472">Membrane</keyword>
<accession>A0ABV9VA31</accession>
<dbReference type="GO" id="GO:0006508">
    <property type="term" value="P:proteolysis"/>
    <property type="evidence" value="ECO:0007669"/>
    <property type="project" value="UniProtKB-KW"/>
</dbReference>
<evidence type="ECO:0000313" key="6">
    <source>
        <dbReference type="EMBL" id="MFC4980388.1"/>
    </source>
</evidence>
<keyword evidence="6" id="KW-0378">Hydrolase</keyword>
<dbReference type="EC" id="3.4.21.-" evidence="6"/>
<feature type="transmembrane region" description="Helical" evidence="5">
    <location>
        <begin position="28"/>
        <end position="49"/>
    </location>
</feature>
<evidence type="ECO:0000256" key="2">
    <source>
        <dbReference type="ARBA" id="ARBA00022692"/>
    </source>
</evidence>